<dbReference type="Gene3D" id="1.20.1630.10">
    <property type="entry name" value="Formate dehydrogenase/DMSO reductase domain"/>
    <property type="match status" value="1"/>
</dbReference>
<accession>A0A1S7LEB0</accession>
<name>A0A1S7LEB0_MAGMO</name>
<keyword evidence="5 6" id="KW-0472">Membrane</keyword>
<feature type="transmembrane region" description="Helical" evidence="6">
    <location>
        <begin position="172"/>
        <end position="199"/>
    </location>
</feature>
<evidence type="ECO:0000313" key="7">
    <source>
        <dbReference type="EMBL" id="CRH04379.1"/>
    </source>
</evidence>
<protein>
    <submittedName>
        <fullName evidence="7">Hydrogenase 2 cytochrome b type component</fullName>
    </submittedName>
</protein>
<keyword evidence="2" id="KW-1003">Cell membrane</keyword>
<feature type="transmembrane region" description="Helical" evidence="6">
    <location>
        <begin position="211"/>
        <end position="233"/>
    </location>
</feature>
<feature type="transmembrane region" description="Helical" evidence="6">
    <location>
        <begin position="314"/>
        <end position="337"/>
    </location>
</feature>
<evidence type="ECO:0000256" key="4">
    <source>
        <dbReference type="ARBA" id="ARBA00022989"/>
    </source>
</evidence>
<keyword evidence="4 6" id="KW-1133">Transmembrane helix</keyword>
<dbReference type="InterPro" id="IPR051817">
    <property type="entry name" value="FDH_cytochrome_b556_subunit"/>
</dbReference>
<dbReference type="GO" id="GO:0009061">
    <property type="term" value="P:anaerobic respiration"/>
    <property type="evidence" value="ECO:0007669"/>
    <property type="project" value="TreeGrafter"/>
</dbReference>
<feature type="transmembrane region" description="Helical" evidence="6">
    <location>
        <begin position="93"/>
        <end position="110"/>
    </location>
</feature>
<keyword evidence="3 6" id="KW-0812">Transmembrane</keyword>
<feature type="transmembrane region" description="Helical" evidence="6">
    <location>
        <begin position="130"/>
        <end position="151"/>
    </location>
</feature>
<dbReference type="NCBIfam" id="NF008133">
    <property type="entry name" value="PRK10881.1"/>
    <property type="match status" value="1"/>
</dbReference>
<feature type="transmembrane region" description="Helical" evidence="6">
    <location>
        <begin position="245"/>
        <end position="264"/>
    </location>
</feature>
<feature type="transmembrane region" description="Helical" evidence="6">
    <location>
        <begin position="349"/>
        <end position="369"/>
    </location>
</feature>
<dbReference type="AlphaFoldDB" id="A0A1S7LEB0"/>
<dbReference type="PANTHER" id="PTHR30074:SF4">
    <property type="entry name" value="NI_FE-HYDROGENASE 2 B-TYPE CYTOCHROME SUBUNIT-RELATED"/>
    <property type="match status" value="1"/>
</dbReference>
<dbReference type="GO" id="GO:0005886">
    <property type="term" value="C:plasma membrane"/>
    <property type="evidence" value="ECO:0007669"/>
    <property type="project" value="UniProtKB-SubCell"/>
</dbReference>
<feature type="transmembrane region" description="Helical" evidence="6">
    <location>
        <begin position="12"/>
        <end position="34"/>
    </location>
</feature>
<feature type="transmembrane region" description="Helical" evidence="6">
    <location>
        <begin position="284"/>
        <end position="302"/>
    </location>
</feature>
<evidence type="ECO:0000256" key="2">
    <source>
        <dbReference type="ARBA" id="ARBA00022475"/>
    </source>
</evidence>
<dbReference type="EMBL" id="LO017727">
    <property type="protein sequence ID" value="CRH04379.1"/>
    <property type="molecule type" value="Genomic_DNA"/>
</dbReference>
<comment type="subcellular location">
    <subcellularLocation>
        <location evidence="1">Cell membrane</location>
        <topology evidence="1">Multi-pass membrane protein</topology>
    </subcellularLocation>
</comment>
<evidence type="ECO:0000256" key="1">
    <source>
        <dbReference type="ARBA" id="ARBA00004651"/>
    </source>
</evidence>
<evidence type="ECO:0000256" key="6">
    <source>
        <dbReference type="SAM" id="Phobius"/>
    </source>
</evidence>
<sequence length="382" mass="42440">MSHYSTYQPIGGRLFTIPFMILGVFVAIGLYFIFDRFINGMGAVANINGGYPWGIWVVYDVVVGTALACGGYSMAILIYVFNKGEYHPLIRPAILASLLGYGLGGFGALFDMGRWWQFYNILLPWNWNFNAVMLEVGLCVFIYILVLLIEFAPVPFEKARASHKLKRLNKILFFFIALGVLLPTMHQSSLGSMLIVMGYKVTPLWQSMELQPLLAIITAMTMGFSIVIFEASFSTVGLDQPEETPLLKGLGKAIIALLSIYLLVRFGELVMRGKLGHIVNGDLYSLMFIIETALFVTPLVILSSPERRKSGKQLLIAATSMLLAGSLYRFNAFLIGYDPGPGYSYFPSVPEIMVTLGIIAFEIMAYLVVVKTLPVLHRPEHA</sequence>
<reference evidence="7" key="1">
    <citation type="submission" date="2015-04" db="EMBL/GenBank/DDBJ databases">
        <authorList>
            <person name="Syromyatnikov M.Y."/>
            <person name="Popov V.N."/>
        </authorList>
    </citation>
    <scope>NUCLEOTIDE SEQUENCE</scope>
    <source>
        <strain evidence="7">MO-1</strain>
    </source>
</reference>
<dbReference type="PANTHER" id="PTHR30074">
    <property type="entry name" value="FORMATE DEHYDROGENASE, NITRATE-INDUCIBLE, CYTOCHROME B556 FDN SUBUNIT"/>
    <property type="match status" value="1"/>
</dbReference>
<organism evidence="7">
    <name type="scientific">Magnetococcus massalia (strain MO-1)</name>
    <dbReference type="NCBI Taxonomy" id="451514"/>
    <lineage>
        <taxon>Bacteria</taxon>
        <taxon>Pseudomonadati</taxon>
        <taxon>Pseudomonadota</taxon>
        <taxon>Magnetococcia</taxon>
        <taxon>Magnetococcales</taxon>
        <taxon>Magnetococcaceae</taxon>
        <taxon>Magnetococcus</taxon>
    </lineage>
</organism>
<feature type="transmembrane region" description="Helical" evidence="6">
    <location>
        <begin position="54"/>
        <end position="81"/>
    </location>
</feature>
<evidence type="ECO:0000256" key="3">
    <source>
        <dbReference type="ARBA" id="ARBA00022692"/>
    </source>
</evidence>
<proteinExistence type="predicted"/>
<evidence type="ECO:0000256" key="5">
    <source>
        <dbReference type="ARBA" id="ARBA00023136"/>
    </source>
</evidence>
<gene>
    <name evidence="7" type="primary">hybB</name>
    <name evidence="7" type="ORF">MAGMO_0165</name>
</gene>